<dbReference type="AlphaFoldDB" id="A0A9X4F074"/>
<reference evidence="2" key="1">
    <citation type="submission" date="2022-02" db="EMBL/GenBank/DDBJ databases">
        <title>Emergence and expansion in Europe of a Vibrio aestuarianus clonal complex pathogenic for oysters.</title>
        <authorList>
            <person name="Mesnil A."/>
            <person name="Travers M.-A."/>
        </authorList>
    </citation>
    <scope>NUCLEOTIDE SEQUENCE</scope>
    <source>
        <strain evidence="2">19_064_11T1</strain>
    </source>
</reference>
<proteinExistence type="predicted"/>
<dbReference type="RefSeq" id="WP_171981694.1">
    <property type="nucleotide sequence ID" value="NZ_JAKNBA010000049.1"/>
</dbReference>
<name>A0A9X4F074_9VIBR</name>
<evidence type="ECO:0000256" key="1">
    <source>
        <dbReference type="SAM" id="Coils"/>
    </source>
</evidence>
<sequence>MEIQRKEAIKRFEKKVEILEEWLKTEIPYVLTKEGGNSLDKNGRYVLEYFPLSISALRGWNGSKNSDEVVTEYSIPQKLTSAEAWKAVSESLRARVEGTKIVPSLFERLKQKAKAQRDGGRLGQINELKAKLTIAEQNHAGIASEMIALRMENDDLATQLKVLQRRFENANQSRKNETEWRNGLEMQYKLQIETLEKEKQYLLEQLVIIGEKTGVYPDFPTPSTNVVSFGKDE</sequence>
<accession>A0A9X4F074</accession>
<gene>
    <name evidence="2" type="ORF">L9W94_18090</name>
</gene>
<dbReference type="EMBL" id="JAKNBA010000049">
    <property type="protein sequence ID" value="MDE1244013.1"/>
    <property type="molecule type" value="Genomic_DNA"/>
</dbReference>
<feature type="coiled-coil region" evidence="1">
    <location>
        <begin position="125"/>
        <end position="205"/>
    </location>
</feature>
<comment type="caution">
    <text evidence="2">The sequence shown here is derived from an EMBL/GenBank/DDBJ whole genome shotgun (WGS) entry which is preliminary data.</text>
</comment>
<protein>
    <submittedName>
        <fullName evidence="2">Uncharacterized protein</fullName>
    </submittedName>
</protein>
<dbReference type="Proteomes" id="UP001140979">
    <property type="component" value="Unassembled WGS sequence"/>
</dbReference>
<organism evidence="2 3">
    <name type="scientific">Vibrio aestuarianus</name>
    <dbReference type="NCBI Taxonomy" id="28171"/>
    <lineage>
        <taxon>Bacteria</taxon>
        <taxon>Pseudomonadati</taxon>
        <taxon>Pseudomonadota</taxon>
        <taxon>Gammaproteobacteria</taxon>
        <taxon>Vibrionales</taxon>
        <taxon>Vibrionaceae</taxon>
        <taxon>Vibrio</taxon>
    </lineage>
</organism>
<dbReference type="InterPro" id="IPR046409">
    <property type="entry name" value="PDC10_dimerisation_sf"/>
</dbReference>
<keyword evidence="1" id="KW-0175">Coiled coil</keyword>
<evidence type="ECO:0000313" key="2">
    <source>
        <dbReference type="EMBL" id="MDE1244013.1"/>
    </source>
</evidence>
<evidence type="ECO:0000313" key="3">
    <source>
        <dbReference type="Proteomes" id="UP001140979"/>
    </source>
</evidence>
<dbReference type="Gene3D" id="1.10.12.70">
    <property type="match status" value="1"/>
</dbReference>